<dbReference type="Proteomes" id="UP000007939">
    <property type="component" value="Chromosome"/>
</dbReference>
<reference evidence="4 5" key="2">
    <citation type="journal article" date="2012" name="Stand. Genomic Sci.">
        <title>Complete genome sequence of the termite hindgut bacterium Spirochaeta coccoides type strain (SPN1(T)), reclassification in the genus Sphaerochaeta as Sphaerochaeta coccoides comb. nov. and emendations of the family Spirochaetaceae and the genus Sphaerochaeta.</title>
        <authorList>
            <person name="Abt B."/>
            <person name="Han C."/>
            <person name="Scheuner C."/>
            <person name="Lu M."/>
            <person name="Lapidus A."/>
            <person name="Nolan M."/>
            <person name="Lucas S."/>
            <person name="Hammon N."/>
            <person name="Deshpande S."/>
            <person name="Cheng J.F."/>
            <person name="Tapia R."/>
            <person name="Goodwin L.A."/>
            <person name="Pitluck S."/>
            <person name="Liolios K."/>
            <person name="Pagani I."/>
            <person name="Ivanova N."/>
            <person name="Mavromatis K."/>
            <person name="Mikhailova N."/>
            <person name="Huntemann M."/>
            <person name="Pati A."/>
            <person name="Chen A."/>
            <person name="Palaniappan K."/>
            <person name="Land M."/>
            <person name="Hauser L."/>
            <person name="Brambilla E.M."/>
            <person name="Rohde M."/>
            <person name="Spring S."/>
            <person name="Gronow S."/>
            <person name="Goker M."/>
            <person name="Woyke T."/>
            <person name="Bristow J."/>
            <person name="Eisen J.A."/>
            <person name="Markowitz V."/>
            <person name="Hugenholtz P."/>
            <person name="Kyrpides N.C."/>
            <person name="Klenk H.P."/>
            <person name="Detter J.C."/>
        </authorList>
    </citation>
    <scope>NUCLEOTIDE SEQUENCE [LARGE SCALE GENOMIC DNA]</scope>
    <source>
        <strain evidence="5">ATCC BAA-1237 / DSM 17374 / SPN1</strain>
    </source>
</reference>
<dbReference type="HOGENOM" id="CLU_006033_3_1_12"/>
<keyword evidence="2" id="KW-0456">Lyase</keyword>
<dbReference type="GO" id="GO:0046872">
    <property type="term" value="F:metal ion binding"/>
    <property type="evidence" value="ECO:0007669"/>
    <property type="project" value="UniProtKB-KW"/>
</dbReference>
<evidence type="ECO:0000313" key="4">
    <source>
        <dbReference type="EMBL" id="AEC01362.1"/>
    </source>
</evidence>
<dbReference type="Gene3D" id="3.40.225.10">
    <property type="entry name" value="Class II aldolase/adducin N-terminal domain"/>
    <property type="match status" value="1"/>
</dbReference>
<organism evidence="4 5">
    <name type="scientific">Parasphaerochaeta coccoides (strain ATCC BAA-1237 / DSM 17374 / SPN1)</name>
    <name type="common">Sphaerochaeta coccoides</name>
    <dbReference type="NCBI Taxonomy" id="760011"/>
    <lineage>
        <taxon>Bacteria</taxon>
        <taxon>Pseudomonadati</taxon>
        <taxon>Spirochaetota</taxon>
        <taxon>Spirochaetia</taxon>
        <taxon>Spirochaetales</taxon>
        <taxon>Sphaerochaetaceae</taxon>
        <taxon>Parasphaerochaeta</taxon>
    </lineage>
</organism>
<dbReference type="KEGG" id="scc:Spico_0120"/>
<dbReference type="SUPFAM" id="SSF53639">
    <property type="entry name" value="AraD/HMP-PK domain-like"/>
    <property type="match status" value="1"/>
</dbReference>
<dbReference type="GO" id="GO:0019323">
    <property type="term" value="P:pentose catabolic process"/>
    <property type="evidence" value="ECO:0007669"/>
    <property type="project" value="TreeGrafter"/>
</dbReference>
<dbReference type="SMART" id="SM01007">
    <property type="entry name" value="Aldolase_II"/>
    <property type="match status" value="1"/>
</dbReference>
<dbReference type="Pfam" id="PF00596">
    <property type="entry name" value="Aldolase_II"/>
    <property type="match status" value="1"/>
</dbReference>
<reference evidence="5" key="1">
    <citation type="submission" date="2011-04" db="EMBL/GenBank/DDBJ databases">
        <title>The complete genome of Spirochaeta coccoides DSM 17374.</title>
        <authorList>
            <person name="Lucas S."/>
            <person name="Copeland A."/>
            <person name="Lapidus A."/>
            <person name="Bruce D."/>
            <person name="Goodwin L."/>
            <person name="Pitluck S."/>
            <person name="Peters L."/>
            <person name="Kyrpides N."/>
            <person name="Mavromatis K."/>
            <person name="Pagani I."/>
            <person name="Ivanova N."/>
            <person name="Ovchinnikova G."/>
            <person name="Lu M."/>
            <person name="Detter J.C."/>
            <person name="Tapia R."/>
            <person name="Han C."/>
            <person name="Land M."/>
            <person name="Hauser L."/>
            <person name="Markowitz V."/>
            <person name="Cheng J.-F."/>
            <person name="Hugenholtz P."/>
            <person name="Woyke T."/>
            <person name="Wu D."/>
            <person name="Spring S."/>
            <person name="Schroeder M."/>
            <person name="Brambilla E."/>
            <person name="Klenk H.-P."/>
            <person name="Eisen J.A."/>
        </authorList>
    </citation>
    <scope>NUCLEOTIDE SEQUENCE [LARGE SCALE GENOMIC DNA]</scope>
    <source>
        <strain evidence="5">ATCC BAA-1237 / DSM 17374 / SPN1</strain>
    </source>
</reference>
<keyword evidence="5" id="KW-1185">Reference proteome</keyword>
<name>F4GJT7_PARC1</name>
<accession>F4GJT7</accession>
<dbReference type="PANTHER" id="PTHR22789:SF0">
    <property type="entry name" value="3-OXO-TETRONATE 4-PHOSPHATE DECARBOXYLASE-RELATED"/>
    <property type="match status" value="1"/>
</dbReference>
<protein>
    <submittedName>
        <fullName evidence="4">Class II aldolase/adducin family protein</fullName>
    </submittedName>
</protein>
<keyword evidence="1" id="KW-0479">Metal-binding</keyword>
<evidence type="ECO:0000259" key="3">
    <source>
        <dbReference type="SMART" id="SM01007"/>
    </source>
</evidence>
<proteinExistence type="predicted"/>
<dbReference type="GO" id="GO:0005829">
    <property type="term" value="C:cytosol"/>
    <property type="evidence" value="ECO:0007669"/>
    <property type="project" value="TreeGrafter"/>
</dbReference>
<dbReference type="PANTHER" id="PTHR22789">
    <property type="entry name" value="FUCULOSE PHOSPHATE ALDOLASE"/>
    <property type="match status" value="1"/>
</dbReference>
<sequence length="215" mass="23694">MDYQRQRADVAACMTRLYEKGLTTTSGGNISLRLDADHFCITSSGKDKASLTSDDIAVVDFSGKNLTPHLTMSIENGIHRLVLRARPDMNAIVHAHSLYASAFSAIRPREGETCPVDTALIAESWFLLGNAGYVPYHKQGSEALAEAVAEASRTHDVMLMENHGVVAVGRTLIEAFDRIEVFENAARMTYITRTLAATGMPWHSISEEDRKELRP</sequence>
<dbReference type="GO" id="GO:0016832">
    <property type="term" value="F:aldehyde-lyase activity"/>
    <property type="evidence" value="ECO:0007669"/>
    <property type="project" value="TreeGrafter"/>
</dbReference>
<evidence type="ECO:0000313" key="5">
    <source>
        <dbReference type="Proteomes" id="UP000007939"/>
    </source>
</evidence>
<evidence type="ECO:0000256" key="1">
    <source>
        <dbReference type="ARBA" id="ARBA00022723"/>
    </source>
</evidence>
<dbReference type="eggNOG" id="COG0235">
    <property type="taxonomic scope" value="Bacteria"/>
</dbReference>
<dbReference type="STRING" id="760011.Spico_0120"/>
<dbReference type="AlphaFoldDB" id="F4GJT7"/>
<dbReference type="InterPro" id="IPR001303">
    <property type="entry name" value="Aldolase_II/adducin_N"/>
</dbReference>
<dbReference type="EMBL" id="CP002659">
    <property type="protein sequence ID" value="AEC01362.1"/>
    <property type="molecule type" value="Genomic_DNA"/>
</dbReference>
<dbReference type="InterPro" id="IPR050197">
    <property type="entry name" value="Aldolase_class_II_sugar_metab"/>
</dbReference>
<gene>
    <name evidence="4" type="ordered locus">Spico_0120</name>
</gene>
<dbReference type="InterPro" id="IPR036409">
    <property type="entry name" value="Aldolase_II/adducin_N_sf"/>
</dbReference>
<evidence type="ECO:0000256" key="2">
    <source>
        <dbReference type="ARBA" id="ARBA00023239"/>
    </source>
</evidence>
<feature type="domain" description="Class II aldolase/adducin N-terminal" evidence="3">
    <location>
        <begin position="8"/>
        <end position="190"/>
    </location>
</feature>